<reference evidence="10" key="1">
    <citation type="submission" date="2019-03" db="EMBL/GenBank/DDBJ databases">
        <title>Single cell metagenomics reveals metabolic interactions within the superorganism composed of flagellate Streblomastix strix and complex community of Bacteroidetes bacteria on its surface.</title>
        <authorList>
            <person name="Treitli S.C."/>
            <person name="Kolisko M."/>
            <person name="Husnik F."/>
            <person name="Keeling P."/>
            <person name="Hampl V."/>
        </authorList>
    </citation>
    <scope>NUCLEOTIDE SEQUENCE</scope>
    <source>
        <strain evidence="10">STM</strain>
    </source>
</reference>
<evidence type="ECO:0000256" key="1">
    <source>
        <dbReference type="ARBA" id="ARBA00004651"/>
    </source>
</evidence>
<comment type="subcellular location">
    <subcellularLocation>
        <location evidence="1">Cell membrane</location>
        <topology evidence="1">Multi-pass membrane protein</topology>
    </subcellularLocation>
</comment>
<feature type="non-terminal residue" evidence="10">
    <location>
        <position position="1"/>
    </location>
</feature>
<dbReference type="PANTHER" id="PTHR30294:SF29">
    <property type="entry name" value="MULTIDRUG ABC TRANSPORTER PERMEASE YBHS-RELATED"/>
    <property type="match status" value="1"/>
</dbReference>
<dbReference type="InterPro" id="IPR000412">
    <property type="entry name" value="ABC_2_transport"/>
</dbReference>
<keyword evidence="7 8" id="KW-0472">Membrane</keyword>
<evidence type="ECO:0000256" key="5">
    <source>
        <dbReference type="ARBA" id="ARBA00022692"/>
    </source>
</evidence>
<dbReference type="GO" id="GO:0140359">
    <property type="term" value="F:ABC-type transporter activity"/>
    <property type="evidence" value="ECO:0007669"/>
    <property type="project" value="InterPro"/>
</dbReference>
<evidence type="ECO:0000259" key="9">
    <source>
        <dbReference type="PROSITE" id="PS51012"/>
    </source>
</evidence>
<evidence type="ECO:0000256" key="3">
    <source>
        <dbReference type="ARBA" id="ARBA00022448"/>
    </source>
</evidence>
<dbReference type="GO" id="GO:0043190">
    <property type="term" value="C:ATP-binding cassette (ABC) transporter complex"/>
    <property type="evidence" value="ECO:0007669"/>
    <property type="project" value="InterPro"/>
</dbReference>
<keyword evidence="6 8" id="KW-1133">Transmembrane helix</keyword>
<dbReference type="PIRSF" id="PIRSF006648">
    <property type="entry name" value="DrrB"/>
    <property type="match status" value="1"/>
</dbReference>
<dbReference type="InterPro" id="IPR051449">
    <property type="entry name" value="ABC-2_transporter_component"/>
</dbReference>
<accession>A0A5J4PGY2</accession>
<feature type="transmembrane region" description="Helical" evidence="8">
    <location>
        <begin position="70"/>
        <end position="94"/>
    </location>
</feature>
<comment type="caution">
    <text evidence="10">The sequence shown here is derived from an EMBL/GenBank/DDBJ whole genome shotgun (WGS) entry which is preliminary data.</text>
</comment>
<dbReference type="InterPro" id="IPR047817">
    <property type="entry name" value="ABC2_TM_bact-type"/>
</dbReference>
<evidence type="ECO:0000256" key="4">
    <source>
        <dbReference type="ARBA" id="ARBA00022475"/>
    </source>
</evidence>
<name>A0A5J4PGY2_9ZZZZ</name>
<comment type="similarity">
    <text evidence="2">Belongs to the ABC-2 integral membrane protein family.</text>
</comment>
<feature type="transmembrane region" description="Helical" evidence="8">
    <location>
        <begin position="20"/>
        <end position="44"/>
    </location>
</feature>
<feature type="transmembrane region" description="Helical" evidence="8">
    <location>
        <begin position="100"/>
        <end position="122"/>
    </location>
</feature>
<feature type="transmembrane region" description="Helical" evidence="8">
    <location>
        <begin position="129"/>
        <end position="153"/>
    </location>
</feature>
<organism evidence="10">
    <name type="scientific">termite gut metagenome</name>
    <dbReference type="NCBI Taxonomy" id="433724"/>
    <lineage>
        <taxon>unclassified sequences</taxon>
        <taxon>metagenomes</taxon>
        <taxon>organismal metagenomes</taxon>
    </lineage>
</organism>
<dbReference type="PRINTS" id="PR00164">
    <property type="entry name" value="ABC2TRNSPORT"/>
</dbReference>
<protein>
    <submittedName>
        <fullName evidence="10">Inner membrane transport permease</fullName>
    </submittedName>
</protein>
<evidence type="ECO:0000256" key="6">
    <source>
        <dbReference type="ARBA" id="ARBA00022989"/>
    </source>
</evidence>
<evidence type="ECO:0000256" key="2">
    <source>
        <dbReference type="ARBA" id="ARBA00007783"/>
    </source>
</evidence>
<feature type="transmembrane region" description="Helical" evidence="8">
    <location>
        <begin position="188"/>
        <end position="208"/>
    </location>
</feature>
<gene>
    <name evidence="10" type="ORF">EZS27_040441</name>
</gene>
<evidence type="ECO:0000313" key="10">
    <source>
        <dbReference type="EMBL" id="KAA6307884.1"/>
    </source>
</evidence>
<proteinExistence type="inferred from homology"/>
<feature type="domain" description="ABC transmembrane type-2" evidence="9">
    <location>
        <begin position="1"/>
        <end position="214"/>
    </location>
</feature>
<keyword evidence="4" id="KW-1003">Cell membrane</keyword>
<dbReference type="PANTHER" id="PTHR30294">
    <property type="entry name" value="MEMBRANE COMPONENT OF ABC TRANSPORTER YHHJ-RELATED"/>
    <property type="match status" value="1"/>
</dbReference>
<evidence type="ECO:0000256" key="7">
    <source>
        <dbReference type="ARBA" id="ARBA00023136"/>
    </source>
</evidence>
<evidence type="ECO:0000256" key="8">
    <source>
        <dbReference type="SAM" id="Phobius"/>
    </source>
</evidence>
<dbReference type="AlphaFoldDB" id="A0A5J4PGY2"/>
<keyword evidence="5 8" id="KW-0812">Transmembrane</keyword>
<sequence length="216" mass="23833">PFRILPEVKMLYNPQMKSAYNFVPGVMGLILILICAMMTSIAIVREKETGTMEVLLASPVKPIYMIVAKVVPYFVLSAINLTTIILLAVFVLGVPIAGSLFWLILTSLLFIVVSLSLGLLISTLVRTQVAAMLISGMALMMPAIFFSGLMFPIESMPTVIQWLSSVMPARWYIAAIRKLMIQGVEIVYVLKELSVLVAMALILLTVSIKKLNIRLN</sequence>
<dbReference type="EMBL" id="SNRY01008848">
    <property type="protein sequence ID" value="KAA6307884.1"/>
    <property type="molecule type" value="Genomic_DNA"/>
</dbReference>
<dbReference type="InterPro" id="IPR013525">
    <property type="entry name" value="ABC2_TM"/>
</dbReference>
<dbReference type="Pfam" id="PF12698">
    <property type="entry name" value="ABC2_membrane_3"/>
    <property type="match status" value="1"/>
</dbReference>
<dbReference type="PROSITE" id="PS51012">
    <property type="entry name" value="ABC_TM2"/>
    <property type="match status" value="1"/>
</dbReference>
<keyword evidence="3" id="KW-0813">Transport</keyword>